<dbReference type="Proteomes" id="UP000594454">
    <property type="component" value="Chromosome 3"/>
</dbReference>
<evidence type="ECO:0000313" key="4">
    <source>
        <dbReference type="Proteomes" id="UP000594454"/>
    </source>
</evidence>
<evidence type="ECO:0000313" key="3">
    <source>
        <dbReference type="EMBL" id="CAD7085322.1"/>
    </source>
</evidence>
<keyword evidence="2" id="KW-0812">Transmembrane</keyword>
<dbReference type="OrthoDB" id="10633780at2759"/>
<dbReference type="AlphaFoldDB" id="A0A7R8YU11"/>
<keyword evidence="2" id="KW-1133">Transmembrane helix</keyword>
<feature type="region of interest" description="Disordered" evidence="1">
    <location>
        <begin position="107"/>
        <end position="139"/>
    </location>
</feature>
<accession>A0A7R8YU11</accession>
<sequence>MAASVICSIISLPFWIVYICLKTVKILLTNSVLMAAFFFAIAMLMMGVASITAPGPVTNSPNVNPPLEQTAAVSNSIQQNWKAPIIELEDNLLDMKHDEQSDKVLIDKEEDQGLVNDEEIVPRQSDSASDVVPADLPEK</sequence>
<dbReference type="EMBL" id="LR899011">
    <property type="protein sequence ID" value="CAD7085322.1"/>
    <property type="molecule type" value="Genomic_DNA"/>
</dbReference>
<protein>
    <submittedName>
        <fullName evidence="3">Uncharacterized protein</fullName>
    </submittedName>
</protein>
<proteinExistence type="predicted"/>
<organism evidence="3 4">
    <name type="scientific">Hermetia illucens</name>
    <name type="common">Black soldier fly</name>
    <dbReference type="NCBI Taxonomy" id="343691"/>
    <lineage>
        <taxon>Eukaryota</taxon>
        <taxon>Metazoa</taxon>
        <taxon>Ecdysozoa</taxon>
        <taxon>Arthropoda</taxon>
        <taxon>Hexapoda</taxon>
        <taxon>Insecta</taxon>
        <taxon>Pterygota</taxon>
        <taxon>Neoptera</taxon>
        <taxon>Endopterygota</taxon>
        <taxon>Diptera</taxon>
        <taxon>Brachycera</taxon>
        <taxon>Stratiomyomorpha</taxon>
        <taxon>Stratiomyidae</taxon>
        <taxon>Hermetiinae</taxon>
        <taxon>Hermetia</taxon>
    </lineage>
</organism>
<feature type="compositionally biased region" description="Acidic residues" evidence="1">
    <location>
        <begin position="108"/>
        <end position="119"/>
    </location>
</feature>
<reference evidence="3 4" key="1">
    <citation type="submission" date="2020-11" db="EMBL/GenBank/DDBJ databases">
        <authorList>
            <person name="Wallbank WR R."/>
            <person name="Pardo Diaz C."/>
            <person name="Kozak K."/>
            <person name="Martin S."/>
            <person name="Jiggins C."/>
            <person name="Moest M."/>
            <person name="Warren A I."/>
            <person name="Generalovic N T."/>
            <person name="Byers J.R.P. K."/>
            <person name="Montejo-Kovacevich G."/>
            <person name="Yen C E."/>
        </authorList>
    </citation>
    <scope>NUCLEOTIDE SEQUENCE [LARGE SCALE GENOMIC DNA]</scope>
</reference>
<dbReference type="InParanoid" id="A0A7R8YU11"/>
<feature type="transmembrane region" description="Helical" evidence="2">
    <location>
        <begin position="6"/>
        <end position="24"/>
    </location>
</feature>
<keyword evidence="4" id="KW-1185">Reference proteome</keyword>
<evidence type="ECO:0000256" key="2">
    <source>
        <dbReference type="SAM" id="Phobius"/>
    </source>
</evidence>
<feature type="transmembrane region" description="Helical" evidence="2">
    <location>
        <begin position="31"/>
        <end position="53"/>
    </location>
</feature>
<evidence type="ECO:0000256" key="1">
    <source>
        <dbReference type="SAM" id="MobiDB-lite"/>
    </source>
</evidence>
<name>A0A7R8YU11_HERIL</name>
<gene>
    <name evidence="3" type="ORF">HERILL_LOCUS8172</name>
</gene>
<keyword evidence="2" id="KW-0472">Membrane</keyword>